<dbReference type="SUPFAM" id="SSF52309">
    <property type="entry name" value="N-(deoxy)ribosyltransferase-like"/>
    <property type="match status" value="1"/>
</dbReference>
<comment type="caution">
    <text evidence="1">The sequence shown here is derived from an EMBL/GenBank/DDBJ whole genome shotgun (WGS) entry which is preliminary data.</text>
</comment>
<dbReference type="Proteomes" id="UP000319578">
    <property type="component" value="Unassembled WGS sequence"/>
</dbReference>
<evidence type="ECO:0008006" key="3">
    <source>
        <dbReference type="Google" id="ProtNLM"/>
    </source>
</evidence>
<gene>
    <name evidence="1" type="ORF">BRE01_31050</name>
</gene>
<evidence type="ECO:0000313" key="1">
    <source>
        <dbReference type="EMBL" id="GED69403.1"/>
    </source>
</evidence>
<proteinExistence type="predicted"/>
<name>A0ABQ0TN79_9BACL</name>
<dbReference type="EMBL" id="BJON01000012">
    <property type="protein sequence ID" value="GED69403.1"/>
    <property type="molecule type" value="Genomic_DNA"/>
</dbReference>
<keyword evidence="2" id="KW-1185">Reference proteome</keyword>
<protein>
    <recommendedName>
        <fullName evidence="3">Purine catabolism PurC-like domain-containing protein</fullName>
    </recommendedName>
</protein>
<evidence type="ECO:0000313" key="2">
    <source>
        <dbReference type="Proteomes" id="UP000319578"/>
    </source>
</evidence>
<dbReference type="RefSeq" id="WP_049737764.1">
    <property type="nucleotide sequence ID" value="NZ_BJON01000012.1"/>
</dbReference>
<organism evidence="1 2">
    <name type="scientific">Brevibacillus reuszeri</name>
    <dbReference type="NCBI Taxonomy" id="54915"/>
    <lineage>
        <taxon>Bacteria</taxon>
        <taxon>Bacillati</taxon>
        <taxon>Bacillota</taxon>
        <taxon>Bacilli</taxon>
        <taxon>Bacillales</taxon>
        <taxon>Paenibacillaceae</taxon>
        <taxon>Brevibacillus</taxon>
    </lineage>
</organism>
<sequence>MDQYKNMKCFIVTPIGPDDSTIRRAAEGVIDAVIVPVLTKELGFKEQNILVAHRMPNPGSINRQVISLILDADLVIANLTGLNPNVMYELAVRHAVRKPVVQICEKDTRLPFDIAEERTIKYTNDIAGVIDLQNKVKDMVCQALGESEPDNPIYRVIQSNIIQQAPIADADKYLANRLERIEDLLFSMARTSGKKSNYVKNEPYIYHYNIYIQVIKWGPDDLQTFLSSLAPTWTEFTVSSSILNEKEMMTINMTTSLDSGMLKSSLHKLEKEGLIKVIDLKEYAMA</sequence>
<accession>A0ABQ0TN79</accession>
<dbReference type="Gene3D" id="3.40.50.450">
    <property type="match status" value="1"/>
</dbReference>
<reference evidence="1 2" key="1">
    <citation type="submission" date="2019-06" db="EMBL/GenBank/DDBJ databases">
        <title>Whole genome shotgun sequence of Brevibacillus reuszeri NBRC 15719.</title>
        <authorList>
            <person name="Hosoyama A."/>
            <person name="Uohara A."/>
            <person name="Ohji S."/>
            <person name="Ichikawa N."/>
        </authorList>
    </citation>
    <scope>NUCLEOTIDE SEQUENCE [LARGE SCALE GENOMIC DNA]</scope>
    <source>
        <strain evidence="1 2">NBRC 15719</strain>
    </source>
</reference>